<keyword evidence="1" id="KW-0175">Coiled coil</keyword>
<gene>
    <name evidence="4" type="ORF">CYCCA115_LOCUS13016</name>
</gene>
<keyword evidence="3" id="KW-0812">Transmembrane</keyword>
<dbReference type="AlphaFoldDB" id="A0AAD2PUM2"/>
<dbReference type="EMBL" id="CAKOGP040001781">
    <property type="protein sequence ID" value="CAJ1951322.1"/>
    <property type="molecule type" value="Genomic_DNA"/>
</dbReference>
<feature type="transmembrane region" description="Helical" evidence="3">
    <location>
        <begin position="934"/>
        <end position="953"/>
    </location>
</feature>
<feature type="region of interest" description="Disordered" evidence="2">
    <location>
        <begin position="1"/>
        <end position="74"/>
    </location>
</feature>
<keyword evidence="3" id="KW-0472">Membrane</keyword>
<feature type="coiled-coil region" evidence="1">
    <location>
        <begin position="776"/>
        <end position="860"/>
    </location>
</feature>
<protein>
    <submittedName>
        <fullName evidence="4">Uncharacterized protein</fullName>
    </submittedName>
</protein>
<evidence type="ECO:0000256" key="2">
    <source>
        <dbReference type="SAM" id="MobiDB-lite"/>
    </source>
</evidence>
<feature type="region of interest" description="Disordered" evidence="2">
    <location>
        <begin position="536"/>
        <end position="559"/>
    </location>
</feature>
<name>A0AAD2PUM2_9STRA</name>
<evidence type="ECO:0000256" key="3">
    <source>
        <dbReference type="SAM" id="Phobius"/>
    </source>
</evidence>
<feature type="compositionally biased region" description="Basic and acidic residues" evidence="2">
    <location>
        <begin position="27"/>
        <end position="41"/>
    </location>
</feature>
<accession>A0AAD2PUM2</accession>
<feature type="coiled-coil region" evidence="1">
    <location>
        <begin position="362"/>
        <end position="414"/>
    </location>
</feature>
<feature type="coiled-coil region" evidence="1">
    <location>
        <begin position="956"/>
        <end position="983"/>
    </location>
</feature>
<feature type="compositionally biased region" description="Polar residues" evidence="2">
    <location>
        <begin position="238"/>
        <end position="247"/>
    </location>
</feature>
<feature type="region of interest" description="Disordered" evidence="2">
    <location>
        <begin position="317"/>
        <end position="336"/>
    </location>
</feature>
<evidence type="ECO:0000313" key="5">
    <source>
        <dbReference type="Proteomes" id="UP001295423"/>
    </source>
</evidence>
<feature type="compositionally biased region" description="Low complexity" evidence="2">
    <location>
        <begin position="57"/>
        <end position="66"/>
    </location>
</feature>
<evidence type="ECO:0000313" key="4">
    <source>
        <dbReference type="EMBL" id="CAJ1951322.1"/>
    </source>
</evidence>
<dbReference type="PANTHER" id="PTHR23159:SF60">
    <property type="entry name" value="SPINDLE ASSEMBLY ABNORMAL PROTEIN 4"/>
    <property type="match status" value="1"/>
</dbReference>
<keyword evidence="5" id="KW-1185">Reference proteome</keyword>
<proteinExistence type="predicted"/>
<organism evidence="4 5">
    <name type="scientific">Cylindrotheca closterium</name>
    <dbReference type="NCBI Taxonomy" id="2856"/>
    <lineage>
        <taxon>Eukaryota</taxon>
        <taxon>Sar</taxon>
        <taxon>Stramenopiles</taxon>
        <taxon>Ochrophyta</taxon>
        <taxon>Bacillariophyta</taxon>
        <taxon>Bacillariophyceae</taxon>
        <taxon>Bacillariophycidae</taxon>
        <taxon>Bacillariales</taxon>
        <taxon>Bacillariaceae</taxon>
        <taxon>Cylindrotheca</taxon>
    </lineage>
</organism>
<dbReference type="PANTHER" id="PTHR23159">
    <property type="entry name" value="CENTROSOMAL PROTEIN 2"/>
    <property type="match status" value="1"/>
</dbReference>
<feature type="coiled-coil region" evidence="1">
    <location>
        <begin position="611"/>
        <end position="721"/>
    </location>
</feature>
<reference evidence="4" key="1">
    <citation type="submission" date="2023-08" db="EMBL/GenBank/DDBJ databases">
        <authorList>
            <person name="Audoor S."/>
            <person name="Bilcke G."/>
        </authorList>
    </citation>
    <scope>NUCLEOTIDE SEQUENCE</scope>
</reference>
<sequence length="1250" mass="141762">MKRGIRRKENSGQDTAIRKRRSGLIHDNPDDSETHLHERIVSDNSRGQVEGTVNDDSVSSSSSSSSGGFQSTGALHNFDSQSGVASEISTVVSNHSHESLSFIRGKALYNLAQEMDALVDEMELGDVANDEEGPMISGSISDDDLDNLQLELANADQEFGDMFDWDGKSIIVVEAESDLLGKVDNGRTDVLRDRAILAKMESSDFQPQSRAEPQDTNHHPSLISLDESTTSLKEDGTSTKARSSQHSELTRMESNDFQPPAHSAQAPEIHFAPVSLKESTEGLQEEYSRPRQQQNTAFRQLEEILTLVKEENRALKTEMDQMQQSRTSEEKEYGKSMQAVEDQVVVLMKRLQGKQVQHNSVVKQAKDERASLKRQLQNKAEQIQELSTQFQQKTKEEESRRQKLEMALATVQEDLEPVDSVTSDMVQELDGASSMGNSSSIHNTTRSWRDTDSWWAASPKKPTLLRKDSQLPVGIDKIPEALTINHILHMCQSPPKVSRLSPKYYDTPPDMIDEIRTRNEKAVQVLAELKTKVRHSKSAKKKKDFEGRSTPPALDYGQAEPALVNENVQELNENNDMLLYQFDQESDILNRQLSVQQEIIARLETKHKTIMENSRQRYSSYEIELSELKATYDEQLATFANENESLNQKLVNVTSTIDRLKSRHEQEITSLKLERHEIEEELLENSVSVSNPGFDRFKQENESLSKQLVQYNDALDKLRIRHEQEMKAHASGQIFLVEELKKLQSKYERTVGSFHRQKEILMRKLLEKERAISEIEVAKESTLKASKEEKQRLEEQLQELDERCTKMKKERAGLLQAQKKKFELISSQLKGLKAMRDMERSNAQKRINILEEKLQTIKSKRNVGQEGEYQMMSRNLEGSDTTYSNFKSDHEVAVEASDTSRSSCLDPMADEDDKVQETRIASAAGRKLKQQSFVGTRGIIVSLLSILIIWVIVRLMRSSIDERDSFNRKIEALQNEVKDWEMQDMANDVMNVELQHSLEETTSASMSHRQEAFRLAGQLDKLLVKYEALQQEHANYLDLYSEETSHDSLPRCFDSPTLSLAALFEAQLEGLIEQRGSIETQVQLLDAAATPVVTACLSAEAKSLEFQEESPSTFVEMSDSVVSQDNASVKFADSQATVFELSKAGLEAEFFLVENLAMLSQLEGFEKETLRDLPLFLRQGVSLATDMLDENFAALWISLSALQDDIKSQASFFRDRAATVVQDAASKLKNRLFPRHRRMIKSEEGVWLDL</sequence>
<feature type="region of interest" description="Disordered" evidence="2">
    <location>
        <begin position="201"/>
        <end position="263"/>
    </location>
</feature>
<dbReference type="Proteomes" id="UP001295423">
    <property type="component" value="Unassembled WGS sequence"/>
</dbReference>
<comment type="caution">
    <text evidence="4">The sequence shown here is derived from an EMBL/GenBank/DDBJ whole genome shotgun (WGS) entry which is preliminary data.</text>
</comment>
<evidence type="ECO:0000256" key="1">
    <source>
        <dbReference type="SAM" id="Coils"/>
    </source>
</evidence>
<keyword evidence="3" id="KW-1133">Transmembrane helix</keyword>